<accession>A0A1T3CMW0</accession>
<dbReference type="EMBL" id="LVVK01000013">
    <property type="protein sequence ID" value="OPB42427.1"/>
    <property type="molecule type" value="Genomic_DNA"/>
</dbReference>
<dbReference type="Proteomes" id="UP000191004">
    <property type="component" value="Unassembled WGS sequence"/>
</dbReference>
<name>A0A1T3CMW0_9HYPO</name>
<evidence type="ECO:0000313" key="1">
    <source>
        <dbReference type="EMBL" id="OPB42427.1"/>
    </source>
</evidence>
<reference evidence="1 2" key="1">
    <citation type="submission" date="2016-04" db="EMBL/GenBank/DDBJ databases">
        <title>Multiple horizontal gene transfer events from other fungi enriched the ability of the initially mycotrophic fungus Trichoderma (Ascomycota) to feed on dead plant biomass.</title>
        <authorList>
            <person name="Atanasova L."/>
            <person name="Chenthamara K."/>
            <person name="Zhang J."/>
            <person name="Grujic M."/>
            <person name="Henrissat B."/>
            <person name="Kuo A."/>
            <person name="Aertz A."/>
            <person name="Salamov A."/>
            <person name="Lipzen A."/>
            <person name="Labutti K."/>
            <person name="Barry K."/>
            <person name="Miao Y."/>
            <person name="Rahimi M.J."/>
            <person name="Shen Q."/>
            <person name="Grigoriev I.V."/>
            <person name="Kubicek C.P."/>
            <person name="Druzhinina I.S."/>
        </authorList>
    </citation>
    <scope>NUCLEOTIDE SEQUENCE [LARGE SCALE GENOMIC DNA]</scope>
    <source>
        <strain evidence="1 2">NJAU 4742</strain>
    </source>
</reference>
<comment type="caution">
    <text evidence="1">The sequence shown here is derived from an EMBL/GenBank/DDBJ whole genome shotgun (WGS) entry which is preliminary data.</text>
</comment>
<proteinExistence type="predicted"/>
<dbReference type="AlphaFoldDB" id="A0A1T3CMW0"/>
<dbReference type="OrthoDB" id="4777826at2759"/>
<sequence length="63" mass="7415">MASSRQLMKWTTQVHEDILVSVFYNLTLSTEDWAKVMNDLKEMGYTFSESALRYARFRCLSTL</sequence>
<protein>
    <submittedName>
        <fullName evidence="1">Uncharacterized protein</fullName>
    </submittedName>
</protein>
<evidence type="ECO:0000313" key="2">
    <source>
        <dbReference type="Proteomes" id="UP000191004"/>
    </source>
</evidence>
<keyword evidence="2" id="KW-1185">Reference proteome</keyword>
<gene>
    <name evidence="1" type="ORF">A0O28_0035440</name>
</gene>
<organism evidence="1 2">
    <name type="scientific">Trichoderma guizhouense</name>
    <dbReference type="NCBI Taxonomy" id="1491466"/>
    <lineage>
        <taxon>Eukaryota</taxon>
        <taxon>Fungi</taxon>
        <taxon>Dikarya</taxon>
        <taxon>Ascomycota</taxon>
        <taxon>Pezizomycotina</taxon>
        <taxon>Sordariomycetes</taxon>
        <taxon>Hypocreomycetidae</taxon>
        <taxon>Hypocreales</taxon>
        <taxon>Hypocreaceae</taxon>
        <taxon>Trichoderma</taxon>
    </lineage>
</organism>